<sequence>MPLSRHQIKYLTSLAHNLKPVVMIGQNGITENVLKELEIALDFHELVKIKIAGDDKDERAEMIEKLINESSADVVQKIGKTLSLYRKNNIKPKITLPKR</sequence>
<feature type="domain" description="CRM" evidence="2">
    <location>
        <begin position="1"/>
        <end position="97"/>
    </location>
</feature>
<dbReference type="Pfam" id="PF01985">
    <property type="entry name" value="CRS1_YhbY"/>
    <property type="match status" value="1"/>
</dbReference>
<protein>
    <submittedName>
        <fullName evidence="3">RNA-binding protein YhbY</fullName>
    </submittedName>
</protein>
<dbReference type="AlphaFoldDB" id="A0A3B0XS98"/>
<keyword evidence="1" id="KW-0694">RNA-binding</keyword>
<accession>A0A3B0XS98</accession>
<dbReference type="InterPro" id="IPR001890">
    <property type="entry name" value="RNA-binding_CRM"/>
</dbReference>
<dbReference type="InterPro" id="IPR035920">
    <property type="entry name" value="YhbY-like_sf"/>
</dbReference>
<dbReference type="PANTHER" id="PTHR40065:SF3">
    <property type="entry name" value="RNA-BINDING PROTEIN YHBY"/>
    <property type="match status" value="1"/>
</dbReference>
<dbReference type="SUPFAM" id="SSF75471">
    <property type="entry name" value="YhbY-like"/>
    <property type="match status" value="1"/>
</dbReference>
<dbReference type="NCBIfam" id="TIGR00253">
    <property type="entry name" value="RNA_bind_YhbY"/>
    <property type="match status" value="1"/>
</dbReference>
<evidence type="ECO:0000313" key="3">
    <source>
        <dbReference type="EMBL" id="VAW64739.1"/>
    </source>
</evidence>
<proteinExistence type="predicted"/>
<evidence type="ECO:0000259" key="2">
    <source>
        <dbReference type="PROSITE" id="PS51295"/>
    </source>
</evidence>
<name>A0A3B0XS98_9ZZZZ</name>
<dbReference type="PANTHER" id="PTHR40065">
    <property type="entry name" value="RNA-BINDING PROTEIN YHBY"/>
    <property type="match status" value="1"/>
</dbReference>
<evidence type="ECO:0000256" key="1">
    <source>
        <dbReference type="ARBA" id="ARBA00022884"/>
    </source>
</evidence>
<dbReference type="InterPro" id="IPR051925">
    <property type="entry name" value="RNA-binding_domain"/>
</dbReference>
<reference evidence="3" key="1">
    <citation type="submission" date="2018-06" db="EMBL/GenBank/DDBJ databases">
        <authorList>
            <person name="Zhirakovskaya E."/>
        </authorList>
    </citation>
    <scope>NUCLEOTIDE SEQUENCE</scope>
</reference>
<gene>
    <name evidence="3" type="ORF">MNBD_GAMMA08-358</name>
</gene>
<dbReference type="InterPro" id="IPR017924">
    <property type="entry name" value="RNA-binding_YhbY"/>
</dbReference>
<dbReference type="SMART" id="SM01103">
    <property type="entry name" value="CRS1_YhbY"/>
    <property type="match status" value="1"/>
</dbReference>
<dbReference type="PROSITE" id="PS51295">
    <property type="entry name" value="CRM"/>
    <property type="match status" value="1"/>
</dbReference>
<dbReference type="Gene3D" id="3.30.110.60">
    <property type="entry name" value="YhbY-like"/>
    <property type="match status" value="1"/>
</dbReference>
<dbReference type="EMBL" id="UOFH01000296">
    <property type="protein sequence ID" value="VAW64739.1"/>
    <property type="molecule type" value="Genomic_DNA"/>
</dbReference>
<dbReference type="GO" id="GO:0003723">
    <property type="term" value="F:RNA binding"/>
    <property type="evidence" value="ECO:0007669"/>
    <property type="project" value="UniProtKB-KW"/>
</dbReference>
<organism evidence="3">
    <name type="scientific">hydrothermal vent metagenome</name>
    <dbReference type="NCBI Taxonomy" id="652676"/>
    <lineage>
        <taxon>unclassified sequences</taxon>
        <taxon>metagenomes</taxon>
        <taxon>ecological metagenomes</taxon>
    </lineage>
</organism>